<dbReference type="InterPro" id="IPR051400">
    <property type="entry name" value="HAD-like_hydrolase"/>
</dbReference>
<protein>
    <submittedName>
        <fullName evidence="4">Putative hydrolase of the HAD superfamily</fullName>
    </submittedName>
</protein>
<dbReference type="Gene3D" id="1.20.120.1600">
    <property type="match status" value="1"/>
</dbReference>
<dbReference type="InterPro" id="IPR023214">
    <property type="entry name" value="HAD_sf"/>
</dbReference>
<dbReference type="Gene3D" id="3.40.50.1000">
    <property type="entry name" value="HAD superfamily/HAD-like"/>
    <property type="match status" value="1"/>
</dbReference>
<evidence type="ECO:0000256" key="2">
    <source>
        <dbReference type="ARBA" id="ARBA00022801"/>
    </source>
</evidence>
<dbReference type="GO" id="GO:0044281">
    <property type="term" value="P:small molecule metabolic process"/>
    <property type="evidence" value="ECO:0007669"/>
    <property type="project" value="UniProtKB-ARBA"/>
</dbReference>
<dbReference type="SFLD" id="SFLDG01129">
    <property type="entry name" value="C1.5:_HAD__Beta-PGM__Phosphata"/>
    <property type="match status" value="1"/>
</dbReference>
<dbReference type="SUPFAM" id="SSF56784">
    <property type="entry name" value="HAD-like"/>
    <property type="match status" value="1"/>
</dbReference>
<dbReference type="InterPro" id="IPR036412">
    <property type="entry name" value="HAD-like_sf"/>
</dbReference>
<dbReference type="PRINTS" id="PR00413">
    <property type="entry name" value="HADHALOGNASE"/>
</dbReference>
<evidence type="ECO:0000256" key="1">
    <source>
        <dbReference type="ARBA" id="ARBA00001946"/>
    </source>
</evidence>
<dbReference type="GO" id="GO:0016787">
    <property type="term" value="F:hydrolase activity"/>
    <property type="evidence" value="ECO:0007669"/>
    <property type="project" value="UniProtKB-KW"/>
</dbReference>
<dbReference type="OrthoDB" id="9810501at2"/>
<keyword evidence="5" id="KW-1185">Reference proteome</keyword>
<proteinExistence type="predicted"/>
<dbReference type="Proteomes" id="UP000318380">
    <property type="component" value="Unassembled WGS sequence"/>
</dbReference>
<dbReference type="SFLD" id="SFLDS00003">
    <property type="entry name" value="Haloacid_Dehalogenase"/>
    <property type="match status" value="1"/>
</dbReference>
<dbReference type="AlphaFoldDB" id="A0A561BLC0"/>
<keyword evidence="3" id="KW-0460">Magnesium</keyword>
<accession>A0A561BLC0</accession>
<evidence type="ECO:0000313" key="4">
    <source>
        <dbReference type="EMBL" id="TWD79655.1"/>
    </source>
</evidence>
<dbReference type="RefSeq" id="WP_145802959.1">
    <property type="nucleotide sequence ID" value="NZ_VIVK01000001.1"/>
</dbReference>
<evidence type="ECO:0000313" key="5">
    <source>
        <dbReference type="Proteomes" id="UP000318380"/>
    </source>
</evidence>
<evidence type="ECO:0000256" key="3">
    <source>
        <dbReference type="ARBA" id="ARBA00022842"/>
    </source>
</evidence>
<comment type="cofactor">
    <cofactor evidence="1">
        <name>Mg(2+)</name>
        <dbReference type="ChEBI" id="CHEBI:18420"/>
    </cofactor>
</comment>
<gene>
    <name evidence="4" type="ORF">FB561_0719</name>
</gene>
<dbReference type="InterPro" id="IPR006439">
    <property type="entry name" value="HAD-SF_hydro_IA"/>
</dbReference>
<organism evidence="4 5">
    <name type="scientific">Kribbella amoyensis</name>
    <dbReference type="NCBI Taxonomy" id="996641"/>
    <lineage>
        <taxon>Bacteria</taxon>
        <taxon>Bacillati</taxon>
        <taxon>Actinomycetota</taxon>
        <taxon>Actinomycetes</taxon>
        <taxon>Propionibacteriales</taxon>
        <taxon>Kribbellaceae</taxon>
        <taxon>Kribbella</taxon>
    </lineage>
</organism>
<dbReference type="Pfam" id="PF00702">
    <property type="entry name" value="Hydrolase"/>
    <property type="match status" value="1"/>
</dbReference>
<dbReference type="PANTHER" id="PTHR46470:SF4">
    <property type="entry name" value="5-AMINO-6-(5-PHOSPHO-D-RIBITYLAMINO)URACIL PHOSPHATASE YIGB"/>
    <property type="match status" value="1"/>
</dbReference>
<dbReference type="EMBL" id="VIVK01000001">
    <property type="protein sequence ID" value="TWD79655.1"/>
    <property type="molecule type" value="Genomic_DNA"/>
</dbReference>
<dbReference type="NCBIfam" id="TIGR01549">
    <property type="entry name" value="HAD-SF-IA-v1"/>
    <property type="match status" value="1"/>
</dbReference>
<sequence>MKAIVFDLDDTLFDHTASASRALRSWVPTLGVTWSDDLLGRWFAIEDAVYPEWLAGRLTHQGQRRQRLREFLPFLELPVPATEAGLDEVFTGYLDRYRACWIAFEDARPALEVARSNGWRIGVLTNGSTVQQHAKLTAIGLAELVDVVCTTETLGCSKPDPRAYLDTCEALGVDPVDTLMIGDNLDLDVLGARAAGLSAEHLDRAAGVTLAQLVRSTS</sequence>
<name>A0A561BLC0_9ACTN</name>
<dbReference type="PANTHER" id="PTHR46470">
    <property type="entry name" value="N-ACYLNEURAMINATE-9-PHOSPHATASE"/>
    <property type="match status" value="1"/>
</dbReference>
<reference evidence="4 5" key="1">
    <citation type="submission" date="2019-06" db="EMBL/GenBank/DDBJ databases">
        <title>Sequencing the genomes of 1000 actinobacteria strains.</title>
        <authorList>
            <person name="Klenk H.-P."/>
        </authorList>
    </citation>
    <scope>NUCLEOTIDE SEQUENCE [LARGE SCALE GENOMIC DNA]</scope>
    <source>
        <strain evidence="4 5">DSM 24683</strain>
    </source>
</reference>
<keyword evidence="2 4" id="KW-0378">Hydrolase</keyword>
<comment type="caution">
    <text evidence="4">The sequence shown here is derived from an EMBL/GenBank/DDBJ whole genome shotgun (WGS) entry which is preliminary data.</text>
</comment>